<sequence length="151" mass="16783">MTFVLNEAVATGNSQRALSRSSLLHQTKHKNMQLLEDGPSEQPERCSSITYVHTPSPAPTSCRCLLELVDDGFDRSGIIVVSRSGSCSNRPSNTRAHSVVWWRCNLDHSCLRDSCLRDSCLGAGVKLLLILYAVTLPRFLRSEAFVRFFLG</sequence>
<proteinExistence type="predicted"/>
<dbReference type="Proteomes" id="UP000481861">
    <property type="component" value="Unassembled WGS sequence"/>
</dbReference>
<reference evidence="1 2" key="1">
    <citation type="submission" date="2020-01" db="EMBL/GenBank/DDBJ databases">
        <authorList>
            <consortium name="DOE Joint Genome Institute"/>
            <person name="Haridas S."/>
            <person name="Albert R."/>
            <person name="Binder M."/>
            <person name="Bloem J."/>
            <person name="Labutti K."/>
            <person name="Salamov A."/>
            <person name="Andreopoulos B."/>
            <person name="Baker S.E."/>
            <person name="Barry K."/>
            <person name="Bills G."/>
            <person name="Bluhm B.H."/>
            <person name="Cannon C."/>
            <person name="Castanera R."/>
            <person name="Culley D.E."/>
            <person name="Daum C."/>
            <person name="Ezra D."/>
            <person name="Gonzalez J.B."/>
            <person name="Henrissat B."/>
            <person name="Kuo A."/>
            <person name="Liang C."/>
            <person name="Lipzen A."/>
            <person name="Lutzoni F."/>
            <person name="Magnuson J."/>
            <person name="Mondo S."/>
            <person name="Nolan M."/>
            <person name="Ohm R."/>
            <person name="Pangilinan J."/>
            <person name="Park H.-J.H."/>
            <person name="Ramirez L."/>
            <person name="Alfaro M."/>
            <person name="Sun H."/>
            <person name="Tritt A."/>
            <person name="Yoshinaga Y."/>
            <person name="Zwiers L.-H.L."/>
            <person name="Turgeon B.G."/>
            <person name="Goodwin S.B."/>
            <person name="Spatafora J.W."/>
            <person name="Crous P.W."/>
            <person name="Grigoriev I.V."/>
        </authorList>
    </citation>
    <scope>NUCLEOTIDE SEQUENCE [LARGE SCALE GENOMIC DNA]</scope>
    <source>
        <strain evidence="1 2">CBS 611.86</strain>
    </source>
</reference>
<dbReference type="EMBL" id="JAADJZ010000029">
    <property type="protein sequence ID" value="KAF2866060.1"/>
    <property type="molecule type" value="Genomic_DNA"/>
</dbReference>
<protein>
    <submittedName>
        <fullName evidence="1">Uncharacterized protein</fullName>
    </submittedName>
</protein>
<name>A0A7C8M0I2_9PLEO</name>
<comment type="caution">
    <text evidence="1">The sequence shown here is derived from an EMBL/GenBank/DDBJ whole genome shotgun (WGS) entry which is preliminary data.</text>
</comment>
<organism evidence="1 2">
    <name type="scientific">Massariosphaeria phaeospora</name>
    <dbReference type="NCBI Taxonomy" id="100035"/>
    <lineage>
        <taxon>Eukaryota</taxon>
        <taxon>Fungi</taxon>
        <taxon>Dikarya</taxon>
        <taxon>Ascomycota</taxon>
        <taxon>Pezizomycotina</taxon>
        <taxon>Dothideomycetes</taxon>
        <taxon>Pleosporomycetidae</taxon>
        <taxon>Pleosporales</taxon>
        <taxon>Pleosporales incertae sedis</taxon>
        <taxon>Massariosphaeria</taxon>
    </lineage>
</organism>
<evidence type="ECO:0000313" key="1">
    <source>
        <dbReference type="EMBL" id="KAF2866060.1"/>
    </source>
</evidence>
<accession>A0A7C8M0I2</accession>
<evidence type="ECO:0000313" key="2">
    <source>
        <dbReference type="Proteomes" id="UP000481861"/>
    </source>
</evidence>
<keyword evidence="2" id="KW-1185">Reference proteome</keyword>
<dbReference type="AlphaFoldDB" id="A0A7C8M0I2"/>
<gene>
    <name evidence="1" type="ORF">BDV95DRAFT_211107</name>
</gene>